<dbReference type="EMBL" id="CP073581">
    <property type="protein sequence ID" value="QUJ76971.1"/>
    <property type="molecule type" value="Genomic_DNA"/>
</dbReference>
<organism evidence="2 3">
    <name type="scientific">Sulfitobacter albidus</name>
    <dbReference type="NCBI Taxonomy" id="2829501"/>
    <lineage>
        <taxon>Bacteria</taxon>
        <taxon>Pseudomonadati</taxon>
        <taxon>Pseudomonadota</taxon>
        <taxon>Alphaproteobacteria</taxon>
        <taxon>Rhodobacterales</taxon>
        <taxon>Roseobacteraceae</taxon>
        <taxon>Sulfitobacter</taxon>
    </lineage>
</organism>
<dbReference type="RefSeq" id="WP_212705167.1">
    <property type="nucleotide sequence ID" value="NZ_CP073581.1"/>
</dbReference>
<feature type="transmembrane region" description="Helical" evidence="1">
    <location>
        <begin position="16"/>
        <end position="36"/>
    </location>
</feature>
<keyword evidence="1" id="KW-0812">Transmembrane</keyword>
<keyword evidence="3" id="KW-1185">Reference proteome</keyword>
<evidence type="ECO:0000256" key="1">
    <source>
        <dbReference type="SAM" id="Phobius"/>
    </source>
</evidence>
<dbReference type="KEGG" id="sual:KDD17_02660"/>
<keyword evidence="1" id="KW-1133">Transmembrane helix</keyword>
<accession>A0A975PN10</accession>
<evidence type="ECO:0000313" key="3">
    <source>
        <dbReference type="Proteomes" id="UP000683291"/>
    </source>
</evidence>
<proteinExistence type="predicted"/>
<evidence type="ECO:0000313" key="2">
    <source>
        <dbReference type="EMBL" id="QUJ76971.1"/>
    </source>
</evidence>
<name>A0A975PN10_9RHOB</name>
<protein>
    <submittedName>
        <fullName evidence="2">Uncharacterized protein</fullName>
    </submittedName>
</protein>
<gene>
    <name evidence="2" type="ORF">KDD17_02660</name>
</gene>
<dbReference type="AlphaFoldDB" id="A0A975PN10"/>
<keyword evidence="1" id="KW-0472">Membrane</keyword>
<sequence length="61" mass="6167">MARTVAFPEPVPPVALPAYVVSAVGSGAAVLAGGAAPQARPTFTRRIGAGPARRRHRTSSS</sequence>
<dbReference type="Proteomes" id="UP000683291">
    <property type="component" value="Chromosome 1"/>
</dbReference>
<reference evidence="2" key="1">
    <citation type="submission" date="2021-04" db="EMBL/GenBank/DDBJ databases">
        <title>Complete genome sequence for Sulfitobacter sp. strain JK7-1.</title>
        <authorList>
            <person name="Park S.-J."/>
        </authorList>
    </citation>
    <scope>NUCLEOTIDE SEQUENCE</scope>
    <source>
        <strain evidence="2">JK7-1</strain>
    </source>
</reference>